<dbReference type="Pfam" id="PF05775">
    <property type="entry name" value="AfaD"/>
    <property type="match status" value="1"/>
</dbReference>
<evidence type="ECO:0000313" key="5">
    <source>
        <dbReference type="EMBL" id="HAJ1202981.1"/>
    </source>
</evidence>
<proteinExistence type="predicted"/>
<evidence type="ECO:0000256" key="3">
    <source>
        <dbReference type="SAM" id="SignalP"/>
    </source>
</evidence>
<protein>
    <submittedName>
        <fullName evidence="5">Adhesin</fullName>
    </submittedName>
</protein>
<evidence type="ECO:0000256" key="2">
    <source>
        <dbReference type="SAM" id="MobiDB-lite"/>
    </source>
</evidence>
<comment type="caution">
    <text evidence="5">The sequence shown here is derived from an EMBL/GenBank/DDBJ whole genome shotgun (WGS) entry which is preliminary data.</text>
</comment>
<name>A0A793JL85_ECOLX</name>
<feature type="chain" id="PRO_5036199170" evidence="3">
    <location>
        <begin position="27"/>
        <end position="147"/>
    </location>
</feature>
<accession>A0A793JL85</accession>
<dbReference type="RefSeq" id="WP_023144260.1">
    <property type="nucleotide sequence ID" value="NZ_BGPA01000109.1"/>
</dbReference>
<dbReference type="SUPFAM" id="SSF49401">
    <property type="entry name" value="Bacterial adhesins"/>
    <property type="match status" value="1"/>
</dbReference>
<feature type="signal peptide" evidence="3">
    <location>
        <begin position="1"/>
        <end position="26"/>
    </location>
</feature>
<dbReference type="Gene3D" id="2.60.40.1570">
    <property type="entry name" value="Dr adhesin"/>
    <property type="match status" value="1"/>
</dbReference>
<keyword evidence="1 3" id="KW-0732">Signal</keyword>
<reference evidence="5" key="1">
    <citation type="journal article" date="2018" name="Genome Biol.">
        <title>SKESA: strategic k-mer extension for scrupulous assemblies.</title>
        <authorList>
            <person name="Souvorov A."/>
            <person name="Agarwala R."/>
            <person name="Lipman D.J."/>
        </authorList>
    </citation>
    <scope>NUCLEOTIDE SEQUENCE</scope>
    <source>
        <strain evidence="4">EC00610</strain>
        <strain evidence="5">EC00630</strain>
    </source>
</reference>
<dbReference type="AlphaFoldDB" id="A0A793JL85"/>
<evidence type="ECO:0000256" key="1">
    <source>
        <dbReference type="ARBA" id="ARBA00022729"/>
    </source>
</evidence>
<evidence type="ECO:0000313" key="4">
    <source>
        <dbReference type="EMBL" id="HAJ1018984.1"/>
    </source>
</evidence>
<dbReference type="InterPro" id="IPR008394">
    <property type="entry name" value="AfaD"/>
</dbReference>
<dbReference type="EMBL" id="DABHBJ010000060">
    <property type="protein sequence ID" value="HAJ1202981.1"/>
    <property type="molecule type" value="Genomic_DNA"/>
</dbReference>
<dbReference type="InterPro" id="IPR037028">
    <property type="entry name" value="Dr_adhesin_sf"/>
</dbReference>
<sequence>MNGSIRKMMRVTCGMLLMVMSGVSQSAELTLESHGSRGGQLRDGEKLATGRIICREAHTGFHVWMNERQVDGRAERYVVQSKDGRHELRVRTGGDGWSPVKGEGGKGVSRPGQEEQFFFDVMADGNQDIAPGEYRFSVGGACVGPQE</sequence>
<organism evidence="5">
    <name type="scientific">Escherichia coli</name>
    <dbReference type="NCBI Taxonomy" id="562"/>
    <lineage>
        <taxon>Bacteria</taxon>
        <taxon>Pseudomonadati</taxon>
        <taxon>Pseudomonadota</taxon>
        <taxon>Gammaproteobacteria</taxon>
        <taxon>Enterobacterales</taxon>
        <taxon>Enterobacteriaceae</taxon>
        <taxon>Escherichia</taxon>
    </lineage>
</organism>
<dbReference type="CDD" id="cd18776">
    <property type="entry name" value="AfaD-like"/>
    <property type="match status" value="1"/>
</dbReference>
<gene>
    <name evidence="4" type="ORF">HL593_24375</name>
    <name evidence="5" type="ORF">HL633_24560</name>
</gene>
<dbReference type="EMBL" id="DABGZX010000064">
    <property type="protein sequence ID" value="HAJ1018984.1"/>
    <property type="molecule type" value="Genomic_DNA"/>
</dbReference>
<dbReference type="InterPro" id="IPR008966">
    <property type="entry name" value="Adhesion_dom_sf"/>
</dbReference>
<feature type="region of interest" description="Disordered" evidence="2">
    <location>
        <begin position="91"/>
        <end position="111"/>
    </location>
</feature>
<reference evidence="5" key="2">
    <citation type="submission" date="2019-09" db="EMBL/GenBank/DDBJ databases">
        <authorList>
            <consortium name="NCBI Pathogen Detection Project"/>
        </authorList>
    </citation>
    <scope>NUCLEOTIDE SEQUENCE</scope>
    <source>
        <strain evidence="4">EC00610</strain>
        <strain evidence="5">EC00630</strain>
    </source>
</reference>